<evidence type="ECO:0000256" key="1">
    <source>
        <dbReference type="SAM" id="MobiDB-lite"/>
    </source>
</evidence>
<reference evidence="2" key="1">
    <citation type="journal article" date="2023" name="G3 (Bethesda)">
        <title>Whole genome assemblies of Zophobas morio and Tenebrio molitor.</title>
        <authorList>
            <person name="Kaur S."/>
            <person name="Stinson S.A."/>
            <person name="diCenzo G.C."/>
        </authorList>
    </citation>
    <scope>NUCLEOTIDE SEQUENCE</scope>
    <source>
        <strain evidence="2">QUZm001</strain>
    </source>
</reference>
<evidence type="ECO:0000313" key="3">
    <source>
        <dbReference type="Proteomes" id="UP001168821"/>
    </source>
</evidence>
<dbReference type="EMBL" id="JALNTZ010000012">
    <property type="protein sequence ID" value="KAJ3639168.1"/>
    <property type="molecule type" value="Genomic_DNA"/>
</dbReference>
<proteinExistence type="predicted"/>
<gene>
    <name evidence="2" type="ORF">Zmor_004038</name>
</gene>
<organism evidence="2 3">
    <name type="scientific">Zophobas morio</name>
    <dbReference type="NCBI Taxonomy" id="2755281"/>
    <lineage>
        <taxon>Eukaryota</taxon>
        <taxon>Metazoa</taxon>
        <taxon>Ecdysozoa</taxon>
        <taxon>Arthropoda</taxon>
        <taxon>Hexapoda</taxon>
        <taxon>Insecta</taxon>
        <taxon>Pterygota</taxon>
        <taxon>Neoptera</taxon>
        <taxon>Endopterygota</taxon>
        <taxon>Coleoptera</taxon>
        <taxon>Polyphaga</taxon>
        <taxon>Cucujiformia</taxon>
        <taxon>Tenebrionidae</taxon>
        <taxon>Zophobas</taxon>
    </lineage>
</organism>
<sequence length="175" mass="20403">MEKGKESHVTLLDAFRFVDRAWNNVTQSTIQNCFKHAGFVEKVTSSEEQWLWDDEVPLSELCIFLNTEKINFQEFVEVDNFVWTSEMPTDDEIVDNAYKNHNPSQIETAESDDDEEAPPTEKISRLEARTCLRKLRSFLEATSCGEQSFTYLSNLENLIDVNVLNRKQMKITDYF</sequence>
<evidence type="ECO:0000313" key="2">
    <source>
        <dbReference type="EMBL" id="KAJ3639168.1"/>
    </source>
</evidence>
<feature type="region of interest" description="Disordered" evidence="1">
    <location>
        <begin position="104"/>
        <end position="123"/>
    </location>
</feature>
<feature type="compositionally biased region" description="Acidic residues" evidence="1">
    <location>
        <begin position="109"/>
        <end position="118"/>
    </location>
</feature>
<comment type="caution">
    <text evidence="2">The sequence shown here is derived from an EMBL/GenBank/DDBJ whole genome shotgun (WGS) entry which is preliminary data.</text>
</comment>
<accession>A0AA38HJX9</accession>
<keyword evidence="3" id="KW-1185">Reference proteome</keyword>
<name>A0AA38HJX9_9CUCU</name>
<evidence type="ECO:0008006" key="4">
    <source>
        <dbReference type="Google" id="ProtNLM"/>
    </source>
</evidence>
<dbReference type="Proteomes" id="UP001168821">
    <property type="component" value="Unassembled WGS sequence"/>
</dbReference>
<dbReference type="AlphaFoldDB" id="A0AA38HJX9"/>
<protein>
    <recommendedName>
        <fullName evidence="4">DDE-1 domain-containing protein</fullName>
    </recommendedName>
</protein>